<dbReference type="Pfam" id="PF00034">
    <property type="entry name" value="Cytochrom_C"/>
    <property type="match status" value="1"/>
</dbReference>
<dbReference type="PANTHER" id="PTHR33546:SF1">
    <property type="entry name" value="LARGE, MULTIFUNCTIONAL SECRETED PROTEIN"/>
    <property type="match status" value="1"/>
</dbReference>
<evidence type="ECO:0000256" key="1">
    <source>
        <dbReference type="ARBA" id="ARBA00022617"/>
    </source>
</evidence>
<evidence type="ECO:0000256" key="4">
    <source>
        <dbReference type="PROSITE-ProRule" id="PRU00433"/>
    </source>
</evidence>
<feature type="transmembrane region" description="Helical" evidence="5">
    <location>
        <begin position="235"/>
        <end position="255"/>
    </location>
</feature>
<dbReference type="GO" id="GO:0046872">
    <property type="term" value="F:metal ion binding"/>
    <property type="evidence" value="ECO:0007669"/>
    <property type="project" value="UniProtKB-KW"/>
</dbReference>
<reference evidence="7 8" key="2">
    <citation type="journal article" date="2011" name="Stand. Genomic Sci.">
        <title>Complete genome sequence of Ferroglobus placidus AEDII12DO.</title>
        <authorList>
            <person name="Anderson I."/>
            <person name="Risso C."/>
            <person name="Holmes D."/>
            <person name="Lucas S."/>
            <person name="Copeland A."/>
            <person name="Lapidus A."/>
            <person name="Cheng J.F."/>
            <person name="Bruce D."/>
            <person name="Goodwin L."/>
            <person name="Pitluck S."/>
            <person name="Saunders E."/>
            <person name="Brettin T."/>
            <person name="Detter J.C."/>
            <person name="Han C."/>
            <person name="Tapia R."/>
            <person name="Larimer F."/>
            <person name="Land M."/>
            <person name="Hauser L."/>
            <person name="Woyke T."/>
            <person name="Lovley D."/>
            <person name="Kyrpides N."/>
            <person name="Ivanova N."/>
        </authorList>
    </citation>
    <scope>NUCLEOTIDE SEQUENCE [LARGE SCALE GENOMIC DNA]</scope>
    <source>
        <strain evidence="8">DSM 10642 / AEDII12DO</strain>
    </source>
</reference>
<dbReference type="PANTHER" id="PTHR33546">
    <property type="entry name" value="LARGE, MULTIFUNCTIONAL SECRETED PROTEIN-RELATED"/>
    <property type="match status" value="1"/>
</dbReference>
<evidence type="ECO:0000313" key="7">
    <source>
        <dbReference type="EMBL" id="ADC64490.1"/>
    </source>
</evidence>
<dbReference type="Proteomes" id="UP000002613">
    <property type="component" value="Chromosome"/>
</dbReference>
<evidence type="ECO:0000256" key="3">
    <source>
        <dbReference type="ARBA" id="ARBA00023004"/>
    </source>
</evidence>
<dbReference type="GO" id="GO:0009055">
    <property type="term" value="F:electron transfer activity"/>
    <property type="evidence" value="ECO:0007669"/>
    <property type="project" value="InterPro"/>
</dbReference>
<feature type="domain" description="Cytochrome c" evidence="6">
    <location>
        <begin position="135"/>
        <end position="226"/>
    </location>
</feature>
<keyword evidence="5" id="KW-0812">Transmembrane</keyword>
<organism evidence="7 8">
    <name type="scientific">Ferroglobus placidus (strain DSM 10642 / AEDII12DO)</name>
    <dbReference type="NCBI Taxonomy" id="589924"/>
    <lineage>
        <taxon>Archaea</taxon>
        <taxon>Methanobacteriati</taxon>
        <taxon>Methanobacteriota</taxon>
        <taxon>Archaeoglobi</taxon>
        <taxon>Archaeoglobales</taxon>
        <taxon>Archaeoglobaceae</taxon>
        <taxon>Ferroglobus</taxon>
    </lineage>
</organism>
<dbReference type="HOGENOM" id="CLU_073827_0_0_2"/>
<dbReference type="PROSITE" id="PS51007">
    <property type="entry name" value="CYTC"/>
    <property type="match status" value="2"/>
</dbReference>
<feature type="domain" description="Cytochrome c" evidence="6">
    <location>
        <begin position="29"/>
        <end position="118"/>
    </location>
</feature>
<dbReference type="GeneID" id="8777808"/>
<evidence type="ECO:0000313" key="8">
    <source>
        <dbReference type="Proteomes" id="UP000002613"/>
    </source>
</evidence>
<keyword evidence="1 4" id="KW-0349">Heme</keyword>
<sequence length="259" mass="27991">MIVGGNNFVRSLFLMLAVTLLLSLSAGTGYAQTGEEIFSRKCVSCHTIGGGDLVGPDLLGITEKRDREWLIKVIVDPDSFLDDPIRQENIAKYGVKMPDLGLSEEEAVKIIEFLSQFAAQPSEVTPEETPEVPLGDPEIGRALFIGEIRFANGGPPCVACHSVRSAGINGGTLANDLSDLYARLGDRGIYGALKSLQFPVMKDVYAGKELTEEEVANLAAFFKEASEMNRAKSDIYPLSGIILFLVAIGVATVYFRRVG</sequence>
<evidence type="ECO:0000259" key="6">
    <source>
        <dbReference type="PROSITE" id="PS51007"/>
    </source>
</evidence>
<keyword evidence="8" id="KW-1185">Reference proteome</keyword>
<dbReference type="AlphaFoldDB" id="D3S2G0"/>
<dbReference type="Gene3D" id="1.10.760.10">
    <property type="entry name" value="Cytochrome c-like domain"/>
    <property type="match status" value="2"/>
</dbReference>
<evidence type="ECO:0000256" key="2">
    <source>
        <dbReference type="ARBA" id="ARBA00022723"/>
    </source>
</evidence>
<accession>D3S2G0</accession>
<keyword evidence="2 4" id="KW-0479">Metal-binding</keyword>
<dbReference type="EMBL" id="CP001899">
    <property type="protein sequence ID" value="ADC64490.1"/>
    <property type="molecule type" value="Genomic_DNA"/>
</dbReference>
<gene>
    <name evidence="7" type="ordered locus">Ferp_0310</name>
</gene>
<dbReference type="GO" id="GO:0020037">
    <property type="term" value="F:heme binding"/>
    <property type="evidence" value="ECO:0007669"/>
    <property type="project" value="InterPro"/>
</dbReference>
<dbReference type="STRING" id="589924.Ferp_0310"/>
<evidence type="ECO:0000256" key="5">
    <source>
        <dbReference type="SAM" id="Phobius"/>
    </source>
</evidence>
<dbReference type="SUPFAM" id="SSF46626">
    <property type="entry name" value="Cytochrome c"/>
    <property type="match status" value="2"/>
</dbReference>
<dbReference type="OrthoDB" id="386178at2157"/>
<dbReference type="KEGG" id="fpl:Ferp_0310"/>
<keyword evidence="5" id="KW-1133">Transmembrane helix</keyword>
<protein>
    <submittedName>
        <fullName evidence="7">Cytochrome c class I</fullName>
    </submittedName>
</protein>
<dbReference type="PaxDb" id="589924-Ferp_0310"/>
<reference evidence="8" key="1">
    <citation type="submission" date="2010-02" db="EMBL/GenBank/DDBJ databases">
        <title>Complete sequence of Ferroglobus placidus DSM 10642.</title>
        <authorList>
            <consortium name="US DOE Joint Genome Institute"/>
            <person name="Lucas S."/>
            <person name="Copeland A."/>
            <person name="Lapidus A."/>
            <person name="Cheng J.-F."/>
            <person name="Bruce D."/>
            <person name="Goodwin L."/>
            <person name="Pitluck S."/>
            <person name="Saunders E."/>
            <person name="Brettin T."/>
            <person name="Detter J.C."/>
            <person name="Han C."/>
            <person name="Tapia R."/>
            <person name="Larimer F."/>
            <person name="Land M."/>
            <person name="Hauser L."/>
            <person name="Kyrpides N."/>
            <person name="Ivanova N."/>
            <person name="Holmes D."/>
            <person name="Lovley D."/>
            <person name="Kyrpides N."/>
            <person name="Anderson I.J."/>
            <person name="Woyke T."/>
        </authorList>
    </citation>
    <scope>NUCLEOTIDE SEQUENCE [LARGE SCALE GENOMIC DNA]</scope>
    <source>
        <strain evidence="8">DSM 10642 / AEDII12DO</strain>
    </source>
</reference>
<dbReference type="RefSeq" id="WP_012964837.1">
    <property type="nucleotide sequence ID" value="NC_013849.1"/>
</dbReference>
<keyword evidence="3 4" id="KW-0408">Iron</keyword>
<name>D3S2G0_FERPA</name>
<keyword evidence="5" id="KW-0472">Membrane</keyword>
<dbReference type="InterPro" id="IPR036909">
    <property type="entry name" value="Cyt_c-like_dom_sf"/>
</dbReference>
<dbReference type="InterPro" id="IPR009056">
    <property type="entry name" value="Cyt_c-like_dom"/>
</dbReference>
<proteinExistence type="predicted"/>